<dbReference type="Proteomes" id="UP001279642">
    <property type="component" value="Unassembled WGS sequence"/>
</dbReference>
<gene>
    <name evidence="1" type="ORF">SMD27_18050</name>
</gene>
<evidence type="ECO:0000313" key="2">
    <source>
        <dbReference type="Proteomes" id="UP001279642"/>
    </source>
</evidence>
<dbReference type="RefSeq" id="WP_320509825.1">
    <property type="nucleotide sequence ID" value="NZ_JAXCLW010000006.1"/>
</dbReference>
<comment type="caution">
    <text evidence="1">The sequence shown here is derived from an EMBL/GenBank/DDBJ whole genome shotgun (WGS) entry which is preliminary data.</text>
</comment>
<reference evidence="1 2" key="1">
    <citation type="journal article" date="2016" name="Antonie Van Leeuwenhoek">
        <title>Dongia soli sp. nov., isolated from soil from Dokdo, Korea.</title>
        <authorList>
            <person name="Kim D.U."/>
            <person name="Lee H."/>
            <person name="Kim H."/>
            <person name="Kim S.G."/>
            <person name="Ka J.O."/>
        </authorList>
    </citation>
    <scope>NUCLEOTIDE SEQUENCE [LARGE SCALE GENOMIC DNA]</scope>
    <source>
        <strain evidence="1 2">D78</strain>
    </source>
</reference>
<keyword evidence="2" id="KW-1185">Reference proteome</keyword>
<proteinExistence type="predicted"/>
<evidence type="ECO:0000313" key="1">
    <source>
        <dbReference type="EMBL" id="MDY0884751.1"/>
    </source>
</evidence>
<protein>
    <submittedName>
        <fullName evidence="1">Uncharacterized protein</fullName>
    </submittedName>
</protein>
<dbReference type="EMBL" id="JAXCLW010000006">
    <property type="protein sequence ID" value="MDY0884751.1"/>
    <property type="molecule type" value="Genomic_DNA"/>
</dbReference>
<name>A0ABU5EH94_9PROT</name>
<organism evidence="1 2">
    <name type="scientific">Dongia soli</name>
    <dbReference type="NCBI Taxonomy" id="600628"/>
    <lineage>
        <taxon>Bacteria</taxon>
        <taxon>Pseudomonadati</taxon>
        <taxon>Pseudomonadota</taxon>
        <taxon>Alphaproteobacteria</taxon>
        <taxon>Rhodospirillales</taxon>
        <taxon>Dongiaceae</taxon>
        <taxon>Dongia</taxon>
    </lineage>
</organism>
<sequence length="85" mass="9453">MTRSWAGATPVSVTDIVDWLSSRGALLDRAETRPIGRRKLKGFTERIELHALRRLEAEKPGEQIDEGFLTRADILLIDPANLAVA</sequence>
<accession>A0ABU5EH94</accession>